<dbReference type="PATRIC" id="fig|1235279.3.peg.1952"/>
<dbReference type="InterPro" id="IPR018170">
    <property type="entry name" value="Aldo/ket_reductase_CS"/>
</dbReference>
<dbReference type="GO" id="GO:0016491">
    <property type="term" value="F:oxidoreductase activity"/>
    <property type="evidence" value="ECO:0007669"/>
    <property type="project" value="UniProtKB-KW"/>
</dbReference>
<feature type="domain" description="NADP-dependent oxidoreductase" evidence="2">
    <location>
        <begin position="22"/>
        <end position="314"/>
    </location>
</feature>
<dbReference type="eggNOG" id="COG0667">
    <property type="taxonomic scope" value="Bacteria"/>
</dbReference>
<dbReference type="PRINTS" id="PR00069">
    <property type="entry name" value="ALDKETRDTASE"/>
</dbReference>
<evidence type="ECO:0000256" key="1">
    <source>
        <dbReference type="ARBA" id="ARBA00023002"/>
    </source>
</evidence>
<keyword evidence="4" id="KW-1185">Reference proteome</keyword>
<dbReference type="PANTHER" id="PTHR43364">
    <property type="entry name" value="NADH-SPECIFIC METHYLGLYOXAL REDUCTASE-RELATED"/>
    <property type="match status" value="1"/>
</dbReference>
<name>M7NWD7_9BACL</name>
<protein>
    <recommendedName>
        <fullName evidence="2">NADP-dependent oxidoreductase domain-containing protein</fullName>
    </recommendedName>
</protein>
<organism evidence="3 4">
    <name type="scientific">Bhargavaea cecembensis DSE10</name>
    <dbReference type="NCBI Taxonomy" id="1235279"/>
    <lineage>
        <taxon>Bacteria</taxon>
        <taxon>Bacillati</taxon>
        <taxon>Bacillota</taxon>
        <taxon>Bacilli</taxon>
        <taxon>Bacillales</taxon>
        <taxon>Caryophanaceae</taxon>
        <taxon>Bhargavaea</taxon>
    </lineage>
</organism>
<evidence type="ECO:0000313" key="4">
    <source>
        <dbReference type="Proteomes" id="UP000011919"/>
    </source>
</evidence>
<dbReference type="Pfam" id="PF00248">
    <property type="entry name" value="Aldo_ket_red"/>
    <property type="match status" value="1"/>
</dbReference>
<sequence>MKGMAYMSKQVNLGKSGLSVNPIGLGTNAVGGHNLYPNLNEDTGRELVRTAISHGIDFLDTAFIYGMGRSEELVGEVVRESGRRQELVLATKGAHRQTGDGIVVDNSPAFLREEVEKSLKRLQTDYIDLYYIHFPDEDTPKAEAVGALKELKDEGKIRAIGVSNFSPEQLKEANRDGYVDVFQGEYNLLERGAEEAYFPYTSEQGISFVPYYPLAAGLLAGKYSGNETFDDLRKSQARFQGETFKQNVQRVNKLRPIAEAHNAEIAHIVLAYYLGKGPIDSIIPGAKRAEQVLDNLKTLEVNLSEEEHHEIESIFR</sequence>
<accession>M7NWD7</accession>
<dbReference type="FunFam" id="3.20.20.100:FF:000004">
    <property type="entry name" value="Oxidoreductase, aldo/keto reductase"/>
    <property type="match status" value="1"/>
</dbReference>
<reference evidence="3 4" key="1">
    <citation type="journal article" date="2013" name="Genome Announc.">
        <title>Draft Genome Sequence of Bhargavaea cecembensis Strain DSE10T, Isolated from a Deep-Sea Sediment Sample Collected at a Depth of 5,904 m from the Chagos-Laccadive Ridge System in the Indian Ocean.</title>
        <authorList>
            <person name="Shivaji S."/>
            <person name="Ara S."/>
            <person name="Begum Z."/>
            <person name="Ruth M."/>
            <person name="Singh A."/>
            <person name="Kumar Pinnaka A."/>
        </authorList>
    </citation>
    <scope>NUCLEOTIDE SEQUENCE [LARGE SCALE GENOMIC DNA]</scope>
    <source>
        <strain evidence="3 4">DSE10</strain>
    </source>
</reference>
<gene>
    <name evidence="3" type="ORF">C772_01950</name>
</gene>
<dbReference type="InterPro" id="IPR050523">
    <property type="entry name" value="AKR_Detox_Biosynth"/>
</dbReference>
<evidence type="ECO:0000259" key="2">
    <source>
        <dbReference type="Pfam" id="PF00248"/>
    </source>
</evidence>
<dbReference type="InterPro" id="IPR023210">
    <property type="entry name" value="NADP_OxRdtase_dom"/>
</dbReference>
<proteinExistence type="predicted"/>
<dbReference type="Proteomes" id="UP000011919">
    <property type="component" value="Unassembled WGS sequence"/>
</dbReference>
<comment type="caution">
    <text evidence="3">The sequence shown here is derived from an EMBL/GenBank/DDBJ whole genome shotgun (WGS) entry which is preliminary data.</text>
</comment>
<dbReference type="InterPro" id="IPR020471">
    <property type="entry name" value="AKR"/>
</dbReference>
<dbReference type="STRING" id="1235279.C772_01950"/>
<dbReference type="EMBL" id="AOFT01000009">
    <property type="protein sequence ID" value="EMR05970.1"/>
    <property type="molecule type" value="Genomic_DNA"/>
</dbReference>
<dbReference type="InterPro" id="IPR036812">
    <property type="entry name" value="NAD(P)_OxRdtase_dom_sf"/>
</dbReference>
<dbReference type="SUPFAM" id="SSF51430">
    <property type="entry name" value="NAD(P)-linked oxidoreductase"/>
    <property type="match status" value="1"/>
</dbReference>
<dbReference type="Gene3D" id="3.20.20.100">
    <property type="entry name" value="NADP-dependent oxidoreductase domain"/>
    <property type="match status" value="1"/>
</dbReference>
<dbReference type="CDD" id="cd19083">
    <property type="entry name" value="AKR_AKR11A1_11D1"/>
    <property type="match status" value="1"/>
</dbReference>
<dbReference type="PANTHER" id="PTHR43364:SF4">
    <property type="entry name" value="NAD(P)-LINKED OXIDOREDUCTASE SUPERFAMILY PROTEIN"/>
    <property type="match status" value="1"/>
</dbReference>
<dbReference type="PROSITE" id="PS00062">
    <property type="entry name" value="ALDOKETO_REDUCTASE_2"/>
    <property type="match status" value="1"/>
</dbReference>
<dbReference type="AlphaFoldDB" id="M7NWD7"/>
<dbReference type="GO" id="GO:0005829">
    <property type="term" value="C:cytosol"/>
    <property type="evidence" value="ECO:0007669"/>
    <property type="project" value="TreeGrafter"/>
</dbReference>
<evidence type="ECO:0000313" key="3">
    <source>
        <dbReference type="EMBL" id="EMR05970.1"/>
    </source>
</evidence>
<keyword evidence="1" id="KW-0560">Oxidoreductase</keyword>